<name>A0A0K2TIV2_LEPSM</name>
<reference evidence="1" key="1">
    <citation type="submission" date="2014-05" db="EMBL/GenBank/DDBJ databases">
        <authorList>
            <person name="Chronopoulou M."/>
        </authorList>
    </citation>
    <scope>NUCLEOTIDE SEQUENCE</scope>
    <source>
        <tissue evidence="1">Whole organism</tissue>
    </source>
</reference>
<protein>
    <submittedName>
        <fullName evidence="1">Uncharacterized protein</fullName>
    </submittedName>
</protein>
<dbReference type="EMBL" id="HACA01008394">
    <property type="protein sequence ID" value="CDW25755.1"/>
    <property type="molecule type" value="Transcribed_RNA"/>
</dbReference>
<organism evidence="1">
    <name type="scientific">Lepeophtheirus salmonis</name>
    <name type="common">Salmon louse</name>
    <name type="synonym">Caligus salmonis</name>
    <dbReference type="NCBI Taxonomy" id="72036"/>
    <lineage>
        <taxon>Eukaryota</taxon>
        <taxon>Metazoa</taxon>
        <taxon>Ecdysozoa</taxon>
        <taxon>Arthropoda</taxon>
        <taxon>Crustacea</taxon>
        <taxon>Multicrustacea</taxon>
        <taxon>Hexanauplia</taxon>
        <taxon>Copepoda</taxon>
        <taxon>Siphonostomatoida</taxon>
        <taxon>Caligidae</taxon>
        <taxon>Lepeophtheirus</taxon>
    </lineage>
</organism>
<accession>A0A0K2TIV2</accession>
<evidence type="ECO:0000313" key="1">
    <source>
        <dbReference type="EMBL" id="CDW25755.1"/>
    </source>
</evidence>
<dbReference type="AlphaFoldDB" id="A0A0K2TIV2"/>
<proteinExistence type="predicted"/>
<sequence length="27" mass="3286">MPIVLSAGYQTDHVWKRAEAEYRHRDR</sequence>